<dbReference type="PANTHER" id="PTHR34406">
    <property type="entry name" value="PROTEIN YCEI"/>
    <property type="match status" value="1"/>
</dbReference>
<organism evidence="3 4">
    <name type="scientific">Tahibacter soli</name>
    <dbReference type="NCBI Taxonomy" id="2983605"/>
    <lineage>
        <taxon>Bacteria</taxon>
        <taxon>Pseudomonadati</taxon>
        <taxon>Pseudomonadota</taxon>
        <taxon>Gammaproteobacteria</taxon>
        <taxon>Lysobacterales</taxon>
        <taxon>Rhodanobacteraceae</taxon>
        <taxon>Tahibacter</taxon>
    </lineage>
</organism>
<reference evidence="3" key="1">
    <citation type="submission" date="2023-02" db="EMBL/GenBank/DDBJ databases">
        <title>Tahibacter soli sp. nov. isolated from soil.</title>
        <authorList>
            <person name="Baek J.H."/>
            <person name="Lee J.K."/>
            <person name="Choi D.G."/>
            <person name="Jeon C.O."/>
        </authorList>
    </citation>
    <scope>NUCLEOTIDE SEQUENCE</scope>
    <source>
        <strain evidence="3">BL</strain>
    </source>
</reference>
<feature type="domain" description="Lipid/polyisoprenoid-binding YceI-like" evidence="2">
    <location>
        <begin position="23"/>
        <end position="188"/>
    </location>
</feature>
<dbReference type="AlphaFoldDB" id="A0A9X3YJ06"/>
<name>A0A9X3YJ06_9GAMM</name>
<protein>
    <submittedName>
        <fullName evidence="3">YceI family protein</fullName>
    </submittedName>
</protein>
<evidence type="ECO:0000259" key="2">
    <source>
        <dbReference type="SMART" id="SM00867"/>
    </source>
</evidence>
<sequence length="199" mass="21593">MKALLLTPVFALAAGAATAAPVKFDIEPHHTYPSFEADHMGLSIWRGKFNKTSGKIVLDQAAGSGTVEAHVDVASIDFGHDKLNAEMVEPKYLDTGKFPEAVYKGKLAGFKDGAPTRVDGELTLHGTTKPLALEIKRFKCIDKHPYYQRQACGADAFATFKRDEFGVTAGKDYGFDMTVTLRISIEAVAEKTDPSQPSL</sequence>
<evidence type="ECO:0000256" key="1">
    <source>
        <dbReference type="SAM" id="SignalP"/>
    </source>
</evidence>
<feature type="chain" id="PRO_5040926454" evidence="1">
    <location>
        <begin position="20"/>
        <end position="199"/>
    </location>
</feature>
<dbReference type="SMART" id="SM00867">
    <property type="entry name" value="YceI"/>
    <property type="match status" value="1"/>
</dbReference>
<dbReference type="InterPro" id="IPR007372">
    <property type="entry name" value="Lipid/polyisoprenoid-bd_YceI"/>
</dbReference>
<evidence type="ECO:0000313" key="4">
    <source>
        <dbReference type="Proteomes" id="UP001139971"/>
    </source>
</evidence>
<gene>
    <name evidence="3" type="ORF">OD750_007755</name>
</gene>
<proteinExistence type="predicted"/>
<dbReference type="RefSeq" id="WP_263542080.1">
    <property type="nucleotide sequence ID" value="NZ_JAOVZO020000009.1"/>
</dbReference>
<accession>A0A9X3YJ06</accession>
<dbReference type="Gene3D" id="2.40.128.110">
    <property type="entry name" value="Lipid/polyisoprenoid-binding, YceI-like"/>
    <property type="match status" value="1"/>
</dbReference>
<dbReference type="InterPro" id="IPR036761">
    <property type="entry name" value="TTHA0802/YceI-like_sf"/>
</dbReference>
<evidence type="ECO:0000313" key="3">
    <source>
        <dbReference type="EMBL" id="MDC8012439.1"/>
    </source>
</evidence>
<dbReference type="Proteomes" id="UP001139971">
    <property type="component" value="Unassembled WGS sequence"/>
</dbReference>
<comment type="caution">
    <text evidence="3">The sequence shown here is derived from an EMBL/GenBank/DDBJ whole genome shotgun (WGS) entry which is preliminary data.</text>
</comment>
<dbReference type="SUPFAM" id="SSF101874">
    <property type="entry name" value="YceI-like"/>
    <property type="match status" value="1"/>
</dbReference>
<dbReference type="Pfam" id="PF04264">
    <property type="entry name" value="YceI"/>
    <property type="match status" value="1"/>
</dbReference>
<dbReference type="PANTHER" id="PTHR34406:SF2">
    <property type="entry name" value="PERIPLASMIC PROTEIN"/>
    <property type="match status" value="1"/>
</dbReference>
<dbReference type="EMBL" id="JAOVZO020000009">
    <property type="protein sequence ID" value="MDC8012439.1"/>
    <property type="molecule type" value="Genomic_DNA"/>
</dbReference>
<feature type="signal peptide" evidence="1">
    <location>
        <begin position="1"/>
        <end position="19"/>
    </location>
</feature>
<keyword evidence="4" id="KW-1185">Reference proteome</keyword>
<keyword evidence="1" id="KW-0732">Signal</keyword>